<dbReference type="SMART" id="SM00052">
    <property type="entry name" value="EAL"/>
    <property type="match status" value="1"/>
</dbReference>
<dbReference type="PANTHER" id="PTHR33121">
    <property type="entry name" value="CYCLIC DI-GMP PHOSPHODIESTERASE PDEF"/>
    <property type="match status" value="1"/>
</dbReference>
<dbReference type="Pfam" id="PF00563">
    <property type="entry name" value="EAL"/>
    <property type="match status" value="1"/>
</dbReference>
<proteinExistence type="predicted"/>
<dbReference type="GO" id="GO:0071111">
    <property type="term" value="F:cyclic-guanylate-specific phosphodiesterase activity"/>
    <property type="evidence" value="ECO:0007669"/>
    <property type="project" value="UniProtKB-EC"/>
</dbReference>
<dbReference type="SUPFAM" id="SSF141868">
    <property type="entry name" value="EAL domain-like"/>
    <property type="match status" value="1"/>
</dbReference>
<organism evidence="2 3">
    <name type="scientific">Campylobacter hyointestinalis subsp. hyointestinalis</name>
    <dbReference type="NCBI Taxonomy" id="91352"/>
    <lineage>
        <taxon>Bacteria</taxon>
        <taxon>Pseudomonadati</taxon>
        <taxon>Campylobacterota</taxon>
        <taxon>Epsilonproteobacteria</taxon>
        <taxon>Campylobacterales</taxon>
        <taxon>Campylobacteraceae</taxon>
        <taxon>Campylobacter</taxon>
    </lineage>
</organism>
<evidence type="ECO:0000259" key="1">
    <source>
        <dbReference type="PROSITE" id="PS50883"/>
    </source>
</evidence>
<evidence type="ECO:0000313" key="2">
    <source>
        <dbReference type="EMBL" id="CUU83337.1"/>
    </source>
</evidence>
<dbReference type="Proteomes" id="UP000052257">
    <property type="component" value="Unassembled WGS sequence"/>
</dbReference>
<dbReference type="InterPro" id="IPR035919">
    <property type="entry name" value="EAL_sf"/>
</dbReference>
<dbReference type="Gene3D" id="3.20.20.450">
    <property type="entry name" value="EAL domain"/>
    <property type="match status" value="1"/>
</dbReference>
<sequence length="251" mass="28716">MTMVKTINFNDKFFDISYVLQPIISRDGELSFFEILGRVKDKNAGVLAVHPQIAAKYTKMLIEYAYNLTAMNYFPNSKLSLNISHTEINADIVDMLLKLLSKRELANRVMIEVTEDVLITSNIAELLIRLKDNGFFIAFDDFCSEKSVRDLIVNYDFIDVIKFDGFFMTHIQKGKDELIDGLSHLNSFAKSLGKKTVVEHIENKMLLDVARSIGADYFQGFYLGKPHSIEYYKGKEKVFGTLHCSQNLILK</sequence>
<dbReference type="RefSeq" id="WP_059427513.1">
    <property type="nucleotide sequence ID" value="NZ_FAUW01000003.1"/>
</dbReference>
<gene>
    <name evidence="2" type="primary">yfgF_2</name>
    <name evidence="2" type="ORF">ERS739220_01421</name>
</gene>
<dbReference type="PANTHER" id="PTHR33121:SF82">
    <property type="entry name" value="SIGNAL TRANSDUCTION PROTEIN CONTAINING A EAL DOMAIN"/>
    <property type="match status" value="1"/>
</dbReference>
<dbReference type="PROSITE" id="PS50883">
    <property type="entry name" value="EAL"/>
    <property type="match status" value="1"/>
</dbReference>
<reference evidence="2 3" key="1">
    <citation type="submission" date="2015-11" db="EMBL/GenBank/DDBJ databases">
        <authorList>
            <consortium name="Pathogen Informatics"/>
        </authorList>
    </citation>
    <scope>NUCLEOTIDE SEQUENCE [LARGE SCALE GENOMIC DNA]</scope>
    <source>
        <strain evidence="2 3">006A-0191</strain>
    </source>
</reference>
<protein>
    <submittedName>
        <fullName evidence="2">Cyclic diguanylate phosphodiesterase domain-containing protein</fullName>
        <ecNumber evidence="2">3.1.4.52</ecNumber>
    </submittedName>
</protein>
<evidence type="ECO:0000313" key="3">
    <source>
        <dbReference type="Proteomes" id="UP000052257"/>
    </source>
</evidence>
<dbReference type="InterPro" id="IPR001633">
    <property type="entry name" value="EAL_dom"/>
</dbReference>
<dbReference type="CDD" id="cd01948">
    <property type="entry name" value="EAL"/>
    <property type="match status" value="1"/>
</dbReference>
<keyword evidence="2" id="KW-0378">Hydrolase</keyword>
<dbReference type="EC" id="3.1.4.52" evidence="2"/>
<feature type="domain" description="EAL" evidence="1">
    <location>
        <begin position="1"/>
        <end position="240"/>
    </location>
</feature>
<name>A0A9W5AT53_CAMHY</name>
<dbReference type="EMBL" id="FAUW01000003">
    <property type="protein sequence ID" value="CUU83337.1"/>
    <property type="molecule type" value="Genomic_DNA"/>
</dbReference>
<dbReference type="InterPro" id="IPR050706">
    <property type="entry name" value="Cyclic-di-GMP_PDE-like"/>
</dbReference>
<comment type="caution">
    <text evidence="2">The sequence shown here is derived from an EMBL/GenBank/DDBJ whole genome shotgun (WGS) entry which is preliminary data.</text>
</comment>
<accession>A0A9W5AT53</accession>
<dbReference type="AlphaFoldDB" id="A0A9W5AT53"/>
<dbReference type="GeneID" id="29474328"/>